<dbReference type="KEGG" id="tdu:QJT80_12450"/>
<dbReference type="SMART" id="SM00450">
    <property type="entry name" value="RHOD"/>
    <property type="match status" value="1"/>
</dbReference>
<dbReference type="PANTHER" id="PTHR44542">
    <property type="entry name" value="THIOSULFATE SULFURTRANSFERASE 18"/>
    <property type="match status" value="1"/>
</dbReference>
<dbReference type="Proteomes" id="UP001300672">
    <property type="component" value="Chromosome"/>
</dbReference>
<dbReference type="InterPro" id="IPR001763">
    <property type="entry name" value="Rhodanese-like_dom"/>
</dbReference>
<dbReference type="InterPro" id="IPR036873">
    <property type="entry name" value="Rhodanese-like_dom_sf"/>
</dbReference>
<dbReference type="Pfam" id="PF00581">
    <property type="entry name" value="Rhodanese"/>
    <property type="match status" value="1"/>
</dbReference>
<evidence type="ECO:0000313" key="2">
    <source>
        <dbReference type="EMBL" id="WGZ90292.1"/>
    </source>
</evidence>
<dbReference type="GO" id="GO:0003824">
    <property type="term" value="F:catalytic activity"/>
    <property type="evidence" value="ECO:0007669"/>
    <property type="project" value="InterPro"/>
</dbReference>
<accession>A0AA95H3A1</accession>
<proteinExistence type="predicted"/>
<dbReference type="PROSITE" id="PS50206">
    <property type="entry name" value="RHODANESE_3"/>
    <property type="match status" value="1"/>
</dbReference>
<dbReference type="InterPro" id="IPR044684">
    <property type="entry name" value="STR17/STR18/HARC1-like"/>
</dbReference>
<dbReference type="SUPFAM" id="SSF52821">
    <property type="entry name" value="Rhodanese/Cell cycle control phosphatase"/>
    <property type="match status" value="1"/>
</dbReference>
<reference evidence="2" key="2">
    <citation type="submission" date="2023-04" db="EMBL/GenBank/DDBJ databases">
        <authorList>
            <person name="Beletskiy A.V."/>
            <person name="Mardanov A.V."/>
            <person name="Ravin N.V."/>
        </authorList>
    </citation>
    <scope>NUCLEOTIDE SEQUENCE</scope>
    <source>
        <strain evidence="2">GKL-01</strain>
    </source>
</reference>
<feature type="domain" description="Rhodanese" evidence="1">
    <location>
        <begin position="29"/>
        <end position="128"/>
    </location>
</feature>
<sequence length="146" mass="15773">MSMGLMDFVMDAKSRIQEVDIHAAEQLMHSGNYQVLDVREPAEFLSGTVIEHALHIPRGILEAAADKDYAAAIPALRDGRTQKWLVFCRSGGRGALAADTLQKMGFTHVVNVLGGVDAWSQAGKAMTVPDDAESLVQLKQPCIPVS</sequence>
<gene>
    <name evidence="2" type="ORF">QJT80_12450</name>
</gene>
<dbReference type="AlphaFoldDB" id="A0AA95H3A1"/>
<dbReference type="EMBL" id="CP124755">
    <property type="protein sequence ID" value="WGZ90292.1"/>
    <property type="molecule type" value="Genomic_DNA"/>
</dbReference>
<organism evidence="2">
    <name type="scientific">Candidatus Thiocaldithrix dubininis</name>
    <dbReference type="NCBI Taxonomy" id="3080823"/>
    <lineage>
        <taxon>Bacteria</taxon>
        <taxon>Pseudomonadati</taxon>
        <taxon>Pseudomonadota</taxon>
        <taxon>Gammaproteobacteria</taxon>
        <taxon>Thiotrichales</taxon>
        <taxon>Thiotrichaceae</taxon>
        <taxon>Candidatus Thiocaldithrix</taxon>
    </lineage>
</organism>
<name>A0AA95H3A1_9GAMM</name>
<protein>
    <submittedName>
        <fullName evidence="2">Rhodanese-like domain-containing protein</fullName>
    </submittedName>
</protein>
<dbReference type="Gene3D" id="3.40.250.10">
    <property type="entry name" value="Rhodanese-like domain"/>
    <property type="match status" value="1"/>
</dbReference>
<evidence type="ECO:0000259" key="1">
    <source>
        <dbReference type="PROSITE" id="PS50206"/>
    </source>
</evidence>
<dbReference type="PANTHER" id="PTHR44542:SF14">
    <property type="entry name" value="PROTEIN HIGH ARSENIC CONTENT 1, MITOCHONDRIAL-RELATED"/>
    <property type="match status" value="1"/>
</dbReference>
<reference evidence="2" key="1">
    <citation type="journal article" date="2023" name="Int. J. Mol. Sci.">
        <title>Metagenomics Revealed a New Genus 'Candidatus Thiocaldithrix dubininis' gen. nov., sp. nov. and a New Species 'Candidatus Thiothrix putei' sp. nov. in the Family Thiotrichaceae, Some Members of Which Have Traits of Both Na+- and H+-Motive Energetics.</title>
        <authorList>
            <person name="Ravin N.V."/>
            <person name="Muntyan M.S."/>
            <person name="Smolyakov D.D."/>
            <person name="Rudenko T.S."/>
            <person name="Beletsky A.V."/>
            <person name="Mardanov A.V."/>
            <person name="Grabovich M.Y."/>
        </authorList>
    </citation>
    <scope>NUCLEOTIDE SEQUENCE</scope>
    <source>
        <strain evidence="2">GKL-01</strain>
    </source>
</reference>